<dbReference type="InParanoid" id="A0A2R5GA13"/>
<keyword evidence="3" id="KW-1185">Reference proteome</keyword>
<feature type="region of interest" description="Disordered" evidence="1">
    <location>
        <begin position="330"/>
        <end position="366"/>
    </location>
</feature>
<feature type="region of interest" description="Disordered" evidence="1">
    <location>
        <begin position="275"/>
        <end position="301"/>
    </location>
</feature>
<sequence>MDFAPLLSADGDEFAALHEHPDPDVNGNSNMHIFQRMTPGVGPAREGPDFLLPREFASVDWNGHYDDPDEDDDCKSTHSRTQTDPVIFLTTDTDPVHEIVKQLRSCLEKPDIFRDEVFWLAFRATPRQQWTKRCHDQTRKNTSYMTKRVRDFACKTLAPLLEQRGCVDLADAVRMEMQDERALTGKLKYFYKKLAYETFRRLSEDAQTAADLLDVAGDDSEKRAAVQENGEGLSVLIDTLESNFGPDLGLGPRYIDMHRPARSASGTFFDDNLSDPGAGFFVPPSSSPQTNTFQGHNGPGDVQQRRMLIQRQSSNNTVPDEESEQNLLAQNLLPMSQPKSSLPRSRSWAEDRRPSPPSFDPPTELVPPLMNEMPPTLTIHPVVHGQGDLGDGPAIGLNGFNNKANGSGVTLRR</sequence>
<protein>
    <submittedName>
        <fullName evidence="2">Uncharacterized protein</fullName>
    </submittedName>
</protein>
<feature type="compositionally biased region" description="Polar residues" evidence="1">
    <location>
        <begin position="330"/>
        <end position="344"/>
    </location>
</feature>
<dbReference type="EMBL" id="BEYU01000028">
    <property type="protein sequence ID" value="GBG27139.1"/>
    <property type="molecule type" value="Genomic_DNA"/>
</dbReference>
<accession>A0A2R5GA13</accession>
<proteinExistence type="predicted"/>
<organism evidence="2 3">
    <name type="scientific">Hondaea fermentalgiana</name>
    <dbReference type="NCBI Taxonomy" id="2315210"/>
    <lineage>
        <taxon>Eukaryota</taxon>
        <taxon>Sar</taxon>
        <taxon>Stramenopiles</taxon>
        <taxon>Bigyra</taxon>
        <taxon>Labyrinthulomycetes</taxon>
        <taxon>Thraustochytrida</taxon>
        <taxon>Thraustochytriidae</taxon>
        <taxon>Hondaea</taxon>
    </lineage>
</organism>
<dbReference type="AlphaFoldDB" id="A0A2R5GA13"/>
<gene>
    <name evidence="2" type="ORF">FCC1311_033622</name>
</gene>
<reference evidence="2 3" key="1">
    <citation type="submission" date="2017-12" db="EMBL/GenBank/DDBJ databases">
        <title>Sequencing, de novo assembly and annotation of complete genome of a new Thraustochytrid species, strain FCC1311.</title>
        <authorList>
            <person name="Sedici K."/>
            <person name="Godart F."/>
            <person name="Aiese Cigliano R."/>
            <person name="Sanseverino W."/>
            <person name="Barakat M."/>
            <person name="Ortet P."/>
            <person name="Marechal E."/>
            <person name="Cagnac O."/>
            <person name="Amato A."/>
        </authorList>
    </citation>
    <scope>NUCLEOTIDE SEQUENCE [LARGE SCALE GENOMIC DNA]</scope>
</reference>
<evidence type="ECO:0000313" key="2">
    <source>
        <dbReference type="EMBL" id="GBG27139.1"/>
    </source>
</evidence>
<evidence type="ECO:0000313" key="3">
    <source>
        <dbReference type="Proteomes" id="UP000241890"/>
    </source>
</evidence>
<evidence type="ECO:0000256" key="1">
    <source>
        <dbReference type="SAM" id="MobiDB-lite"/>
    </source>
</evidence>
<name>A0A2R5GA13_9STRA</name>
<comment type="caution">
    <text evidence="2">The sequence shown here is derived from an EMBL/GenBank/DDBJ whole genome shotgun (WGS) entry which is preliminary data.</text>
</comment>
<dbReference type="Proteomes" id="UP000241890">
    <property type="component" value="Unassembled WGS sequence"/>
</dbReference>